<comment type="caution">
    <text evidence="1">The sequence shown here is derived from an EMBL/GenBank/DDBJ whole genome shotgun (WGS) entry which is preliminary data.</text>
</comment>
<sequence>MGVIMVGCIEVRSANERFKVWDTPALHLEDNTTIPTATPPTTNMGMTVAMCSLEMEIRHEQCHDDKIWHRA</sequence>
<dbReference type="Proteomes" id="UP000188533">
    <property type="component" value="Unassembled WGS sequence"/>
</dbReference>
<name>A0A1Q3ERH7_LENED</name>
<reference evidence="1 2" key="2">
    <citation type="submission" date="2017-02" db="EMBL/GenBank/DDBJ databases">
        <title>A genome survey and senescence transcriptome analysis in Lentinula edodes.</title>
        <authorList>
            <person name="Sakamoto Y."/>
            <person name="Nakade K."/>
            <person name="Sato S."/>
            <person name="Yoshida Y."/>
            <person name="Miyazaki K."/>
            <person name="Natsume S."/>
            <person name="Konno N."/>
        </authorList>
    </citation>
    <scope>NUCLEOTIDE SEQUENCE [LARGE SCALE GENOMIC DNA]</scope>
    <source>
        <strain evidence="1 2">NBRC 111202</strain>
    </source>
</reference>
<accession>A0A1Q3ERH7</accession>
<dbReference type="AlphaFoldDB" id="A0A1Q3ERH7"/>
<evidence type="ECO:0000313" key="1">
    <source>
        <dbReference type="EMBL" id="GAW09810.1"/>
    </source>
</evidence>
<dbReference type="EMBL" id="BDGU01001321">
    <property type="protein sequence ID" value="GAW09810.1"/>
    <property type="molecule type" value="Genomic_DNA"/>
</dbReference>
<protein>
    <submittedName>
        <fullName evidence="1">Uncharacterized protein</fullName>
    </submittedName>
</protein>
<proteinExistence type="predicted"/>
<organism evidence="1 2">
    <name type="scientific">Lentinula edodes</name>
    <name type="common">Shiitake mushroom</name>
    <name type="synonym">Lentinus edodes</name>
    <dbReference type="NCBI Taxonomy" id="5353"/>
    <lineage>
        <taxon>Eukaryota</taxon>
        <taxon>Fungi</taxon>
        <taxon>Dikarya</taxon>
        <taxon>Basidiomycota</taxon>
        <taxon>Agaricomycotina</taxon>
        <taxon>Agaricomycetes</taxon>
        <taxon>Agaricomycetidae</taxon>
        <taxon>Agaricales</taxon>
        <taxon>Marasmiineae</taxon>
        <taxon>Omphalotaceae</taxon>
        <taxon>Lentinula</taxon>
    </lineage>
</organism>
<gene>
    <name evidence="1" type="ORF">LENED_012006</name>
</gene>
<evidence type="ECO:0000313" key="2">
    <source>
        <dbReference type="Proteomes" id="UP000188533"/>
    </source>
</evidence>
<reference evidence="1 2" key="1">
    <citation type="submission" date="2016-08" db="EMBL/GenBank/DDBJ databases">
        <authorList>
            <consortium name="Lentinula edodes genome sequencing consortium"/>
            <person name="Sakamoto Y."/>
            <person name="Nakade K."/>
            <person name="Sato S."/>
            <person name="Yoshida Y."/>
            <person name="Miyazaki K."/>
            <person name="Natsume S."/>
            <person name="Konno N."/>
        </authorList>
    </citation>
    <scope>NUCLEOTIDE SEQUENCE [LARGE SCALE GENOMIC DNA]</scope>
    <source>
        <strain evidence="1 2">NBRC 111202</strain>
    </source>
</reference>
<keyword evidence="2" id="KW-1185">Reference proteome</keyword>